<dbReference type="EMBL" id="CM003609">
    <property type="protein sequence ID" value="KYP64909.1"/>
    <property type="molecule type" value="Genomic_DNA"/>
</dbReference>
<gene>
    <name evidence="2" type="ORF">KK1_019522</name>
</gene>
<accession>A0A151TCX8</accession>
<evidence type="ECO:0000259" key="1">
    <source>
        <dbReference type="Pfam" id="PF23324"/>
    </source>
</evidence>
<dbReference type="InterPro" id="IPR055513">
    <property type="entry name" value="DUF7086"/>
</dbReference>
<reference evidence="2 3" key="1">
    <citation type="journal article" date="2012" name="Nat. Biotechnol.">
        <title>Draft genome sequence of pigeonpea (Cajanus cajan), an orphan legume crop of resource-poor farmers.</title>
        <authorList>
            <person name="Varshney R.K."/>
            <person name="Chen W."/>
            <person name="Li Y."/>
            <person name="Bharti A.K."/>
            <person name="Saxena R.K."/>
            <person name="Schlueter J.A."/>
            <person name="Donoghue M.T."/>
            <person name="Azam S."/>
            <person name="Fan G."/>
            <person name="Whaley A.M."/>
            <person name="Farmer A.D."/>
            <person name="Sheridan J."/>
            <person name="Iwata A."/>
            <person name="Tuteja R."/>
            <person name="Penmetsa R.V."/>
            <person name="Wu W."/>
            <person name="Upadhyaya H.D."/>
            <person name="Yang S.P."/>
            <person name="Shah T."/>
            <person name="Saxena K.B."/>
            <person name="Michael T."/>
            <person name="McCombie W.R."/>
            <person name="Yang B."/>
            <person name="Zhang G."/>
            <person name="Yang H."/>
            <person name="Wang J."/>
            <person name="Spillane C."/>
            <person name="Cook D.R."/>
            <person name="May G.D."/>
            <person name="Xu X."/>
            <person name="Jackson S.A."/>
        </authorList>
    </citation>
    <scope>NUCLEOTIDE SEQUENCE [LARGE SCALE GENOMIC DNA]</scope>
    <source>
        <strain evidence="3">cv. Asha</strain>
    </source>
</reference>
<name>A0A151TCX8_CAJCA</name>
<proteinExistence type="predicted"/>
<evidence type="ECO:0000313" key="2">
    <source>
        <dbReference type="EMBL" id="KYP64909.1"/>
    </source>
</evidence>
<dbReference type="AlphaFoldDB" id="A0A151TCX8"/>
<dbReference type="STRING" id="3821.A0A151TCX8"/>
<dbReference type="PANTHER" id="PTHR34272">
    <property type="entry name" value="EXPRESSED PROTEIN"/>
    <property type="match status" value="1"/>
</dbReference>
<dbReference type="PANTHER" id="PTHR34272:SF1">
    <property type="entry name" value="EXPRESSED PROTEIN"/>
    <property type="match status" value="1"/>
</dbReference>
<organism evidence="2 3">
    <name type="scientific">Cajanus cajan</name>
    <name type="common">Pigeon pea</name>
    <name type="synonym">Cajanus indicus</name>
    <dbReference type="NCBI Taxonomy" id="3821"/>
    <lineage>
        <taxon>Eukaryota</taxon>
        <taxon>Viridiplantae</taxon>
        <taxon>Streptophyta</taxon>
        <taxon>Embryophyta</taxon>
        <taxon>Tracheophyta</taxon>
        <taxon>Spermatophyta</taxon>
        <taxon>Magnoliopsida</taxon>
        <taxon>eudicotyledons</taxon>
        <taxon>Gunneridae</taxon>
        <taxon>Pentapetalae</taxon>
        <taxon>rosids</taxon>
        <taxon>fabids</taxon>
        <taxon>Fabales</taxon>
        <taxon>Fabaceae</taxon>
        <taxon>Papilionoideae</taxon>
        <taxon>50 kb inversion clade</taxon>
        <taxon>NPAAA clade</taxon>
        <taxon>indigoferoid/millettioid clade</taxon>
        <taxon>Phaseoleae</taxon>
        <taxon>Cajanus</taxon>
    </lineage>
</organism>
<dbReference type="Gramene" id="C.cajan_18970.t">
    <property type="protein sequence ID" value="C.cajan_18970.t.cds1"/>
    <property type="gene ID" value="C.cajan_18970"/>
</dbReference>
<feature type="domain" description="DUF7086" evidence="1">
    <location>
        <begin position="1"/>
        <end position="103"/>
    </location>
</feature>
<keyword evidence="3" id="KW-1185">Reference proteome</keyword>
<dbReference type="Proteomes" id="UP000075243">
    <property type="component" value="Chromosome 7"/>
</dbReference>
<dbReference type="Pfam" id="PF23324">
    <property type="entry name" value="DUF7086"/>
    <property type="match status" value="1"/>
</dbReference>
<sequence length="111" mass="13007">MRLDLEEKVAELQEFIGREGDMRDRAPDAWVNPQLPKCSQCGKENSAKPILGSTKKREINWLSQMLGCCTLNQLRYFCKHAQVHRTGAKNRLLYHTYMNLLKQFVPEWFHA</sequence>
<protein>
    <recommendedName>
        <fullName evidence="1">DUF7086 domain-containing protein</fullName>
    </recommendedName>
</protein>
<evidence type="ECO:0000313" key="3">
    <source>
        <dbReference type="Proteomes" id="UP000075243"/>
    </source>
</evidence>